<name>A0A8T2TUG0_CERRI</name>
<feature type="transmembrane region" description="Helical" evidence="6">
    <location>
        <begin position="214"/>
        <end position="233"/>
    </location>
</feature>
<sequence>MGTFIAICSSLQTLQNADFVGSLVLRGEGRSCSLCHGSRSPRVLFRAFLRQEHIAFFNAAGLAAPVHHVTLRNLPSSRFPLRLPGRPAGRSNNTFGKKVYCHAITEIESFPSFLFHGAMEVLQQDPPTWTSSVASNALFLLFGFPLLRVGLTIPGMASAFLLGTLTWKAFGSHAFVLLILYFALGTGVTKLKIKQKEREGIAEKRSGKRGPSSVWGSGAAGIVCAIAAITGLGGSDLSYFWQLGFVASFATKLSDTISSEVGKAYGTTTYLVPSMKIVPRGTEGAVSLEGTLAGLSACIIFCAIAYNINEVTGRDALICVVASQVANLLESYLGATLQDRKGFEWLNNDVVNVVNISFGAILAIAASYASGVL</sequence>
<dbReference type="OMA" id="ILAVFMQ"/>
<reference evidence="7" key="1">
    <citation type="submission" date="2021-08" db="EMBL/GenBank/DDBJ databases">
        <title>WGS assembly of Ceratopteris richardii.</title>
        <authorList>
            <person name="Marchant D.B."/>
            <person name="Chen G."/>
            <person name="Jenkins J."/>
            <person name="Shu S."/>
            <person name="Leebens-Mack J."/>
            <person name="Grimwood J."/>
            <person name="Schmutz J."/>
            <person name="Soltis P."/>
            <person name="Soltis D."/>
            <person name="Chen Z.-H."/>
        </authorList>
    </citation>
    <scope>NUCLEOTIDE SEQUENCE</scope>
    <source>
        <strain evidence="7">Whitten #5841</strain>
        <tissue evidence="7">Leaf</tissue>
    </source>
</reference>
<dbReference type="PANTHER" id="PTHR13353:SF5">
    <property type="entry name" value="TRANSMEMBRANE PROTEIN 19"/>
    <property type="match status" value="1"/>
</dbReference>
<keyword evidence="5 6" id="KW-0472">Membrane</keyword>
<accession>A0A8T2TUG0</accession>
<feature type="transmembrane region" description="Helical" evidence="6">
    <location>
        <begin position="350"/>
        <end position="369"/>
    </location>
</feature>
<comment type="caution">
    <text evidence="7">The sequence shown here is derived from an EMBL/GenBank/DDBJ whole genome shotgun (WGS) entry which is preliminary data.</text>
</comment>
<feature type="transmembrane region" description="Helical" evidence="6">
    <location>
        <begin position="290"/>
        <end position="308"/>
    </location>
</feature>
<dbReference type="GO" id="GO:0009706">
    <property type="term" value="C:chloroplast inner membrane"/>
    <property type="evidence" value="ECO:0007669"/>
    <property type="project" value="TreeGrafter"/>
</dbReference>
<comment type="similarity">
    <text evidence="2">Belongs to the TMEM19 family.</text>
</comment>
<dbReference type="AlphaFoldDB" id="A0A8T2TUG0"/>
<evidence type="ECO:0000256" key="1">
    <source>
        <dbReference type="ARBA" id="ARBA00004141"/>
    </source>
</evidence>
<evidence type="ECO:0000256" key="5">
    <source>
        <dbReference type="ARBA" id="ARBA00023136"/>
    </source>
</evidence>
<proteinExistence type="inferred from homology"/>
<evidence type="ECO:0000256" key="3">
    <source>
        <dbReference type="ARBA" id="ARBA00022692"/>
    </source>
</evidence>
<dbReference type="Pfam" id="PF01940">
    <property type="entry name" value="DUF92"/>
    <property type="match status" value="1"/>
</dbReference>
<keyword evidence="4 6" id="KW-1133">Transmembrane helix</keyword>
<evidence type="ECO:0000313" key="8">
    <source>
        <dbReference type="Proteomes" id="UP000825935"/>
    </source>
</evidence>
<dbReference type="EMBL" id="CM035416">
    <property type="protein sequence ID" value="KAH7425386.1"/>
    <property type="molecule type" value="Genomic_DNA"/>
</dbReference>
<protein>
    <submittedName>
        <fullName evidence="7">Uncharacterized protein</fullName>
    </submittedName>
</protein>
<evidence type="ECO:0000256" key="4">
    <source>
        <dbReference type="ARBA" id="ARBA00022989"/>
    </source>
</evidence>
<dbReference type="PANTHER" id="PTHR13353">
    <property type="entry name" value="TRANSMEMBRANE PROTEIN 19"/>
    <property type="match status" value="1"/>
</dbReference>
<feature type="transmembrane region" description="Helical" evidence="6">
    <location>
        <begin position="138"/>
        <end position="162"/>
    </location>
</feature>
<gene>
    <name evidence="7" type="ORF">KP509_11G051800</name>
</gene>
<keyword evidence="8" id="KW-1185">Reference proteome</keyword>
<evidence type="ECO:0000256" key="6">
    <source>
        <dbReference type="SAM" id="Phobius"/>
    </source>
</evidence>
<feature type="transmembrane region" description="Helical" evidence="6">
    <location>
        <begin position="174"/>
        <end position="193"/>
    </location>
</feature>
<organism evidence="7 8">
    <name type="scientific">Ceratopteris richardii</name>
    <name type="common">Triangle waterfern</name>
    <dbReference type="NCBI Taxonomy" id="49495"/>
    <lineage>
        <taxon>Eukaryota</taxon>
        <taxon>Viridiplantae</taxon>
        <taxon>Streptophyta</taxon>
        <taxon>Embryophyta</taxon>
        <taxon>Tracheophyta</taxon>
        <taxon>Polypodiopsida</taxon>
        <taxon>Polypodiidae</taxon>
        <taxon>Polypodiales</taxon>
        <taxon>Pteridineae</taxon>
        <taxon>Pteridaceae</taxon>
        <taxon>Parkerioideae</taxon>
        <taxon>Ceratopteris</taxon>
    </lineage>
</organism>
<dbReference type="InterPro" id="IPR002794">
    <property type="entry name" value="DUF92_TMEM19"/>
</dbReference>
<comment type="subcellular location">
    <subcellularLocation>
        <location evidence="1">Membrane</location>
        <topology evidence="1">Multi-pass membrane protein</topology>
    </subcellularLocation>
</comment>
<keyword evidence="3 6" id="KW-0812">Transmembrane</keyword>
<evidence type="ECO:0000313" key="7">
    <source>
        <dbReference type="EMBL" id="KAH7425386.1"/>
    </source>
</evidence>
<evidence type="ECO:0000256" key="2">
    <source>
        <dbReference type="ARBA" id="ARBA00009012"/>
    </source>
</evidence>
<dbReference type="OrthoDB" id="30881at2759"/>
<dbReference type="Proteomes" id="UP000825935">
    <property type="component" value="Chromosome 11"/>
</dbReference>